<dbReference type="AlphaFoldDB" id="A9UVW1"/>
<gene>
    <name evidence="2" type="ORF">MONBRDRAFT_1381</name>
</gene>
<dbReference type="PANTHER" id="PTHR19847:SF7">
    <property type="entry name" value="DDB1- AND CUL4-ASSOCIATED FACTOR 11"/>
    <property type="match status" value="1"/>
</dbReference>
<dbReference type="InterPro" id="IPR036322">
    <property type="entry name" value="WD40_repeat_dom_sf"/>
</dbReference>
<dbReference type="InterPro" id="IPR051859">
    <property type="entry name" value="DCAF"/>
</dbReference>
<dbReference type="InterPro" id="IPR001680">
    <property type="entry name" value="WD40_rpt"/>
</dbReference>
<reference evidence="2 3" key="1">
    <citation type="journal article" date="2008" name="Nature">
        <title>The genome of the choanoflagellate Monosiga brevicollis and the origin of metazoans.</title>
        <authorList>
            <consortium name="JGI Sequencing"/>
            <person name="King N."/>
            <person name="Westbrook M.J."/>
            <person name="Young S.L."/>
            <person name="Kuo A."/>
            <person name="Abedin M."/>
            <person name="Chapman J."/>
            <person name="Fairclough S."/>
            <person name="Hellsten U."/>
            <person name="Isogai Y."/>
            <person name="Letunic I."/>
            <person name="Marr M."/>
            <person name="Pincus D."/>
            <person name="Putnam N."/>
            <person name="Rokas A."/>
            <person name="Wright K.J."/>
            <person name="Zuzow R."/>
            <person name="Dirks W."/>
            <person name="Good M."/>
            <person name="Goodstein D."/>
            <person name="Lemons D."/>
            <person name="Li W."/>
            <person name="Lyons J.B."/>
            <person name="Morris A."/>
            <person name="Nichols S."/>
            <person name="Richter D.J."/>
            <person name="Salamov A."/>
            <person name="Bork P."/>
            <person name="Lim W.A."/>
            <person name="Manning G."/>
            <person name="Miller W.T."/>
            <person name="McGinnis W."/>
            <person name="Shapiro H."/>
            <person name="Tjian R."/>
            <person name="Grigoriev I.V."/>
            <person name="Rokhsar D."/>
        </authorList>
    </citation>
    <scope>NUCLEOTIDE SEQUENCE [LARGE SCALE GENOMIC DNA]</scope>
    <source>
        <strain evidence="3">MX1 / ATCC 50154</strain>
    </source>
</reference>
<dbReference type="RefSeq" id="XP_001744709.1">
    <property type="nucleotide sequence ID" value="XM_001744657.1"/>
</dbReference>
<feature type="repeat" description="WD" evidence="1">
    <location>
        <begin position="129"/>
        <end position="162"/>
    </location>
</feature>
<dbReference type="InParanoid" id="A9UVW1"/>
<dbReference type="KEGG" id="mbr:MONBRDRAFT_1381"/>
<dbReference type="Pfam" id="PF00400">
    <property type="entry name" value="WD40"/>
    <property type="match status" value="2"/>
</dbReference>
<dbReference type="OMA" id="EHTFPQM"/>
<sequence>FCGTYSEDGNIFMSACQDGMLRLYDARGSEFRLTAAVQARDVGWAIVDTCYSPDQHFLIYSSWSHFVHLITLDGSRHEALDVAGDLAQAGSVCPFSIRFSNDSREIIGGTNHASIFIYDCVRDTRPVAISAHEDDVNAVAFLDDSSNLFVTGSDDCLCKVWDRRIVDDERDEPVGVFRGHSHGITYIDPKGDGRHFISQSKDCSIKLWDLRRVCSARHTAAPRVALSDYRWGISGRPQRQLRDDTSLMTYRDHVVARTLIRARFSPEFSTGQKYIYSGSANGCIYVYDSLTGKVASRLKPHADTIVRDVSWHPFKPYIVSS</sequence>
<dbReference type="Gene3D" id="2.130.10.10">
    <property type="entry name" value="YVTN repeat-like/Quinoprotein amine dehydrogenase"/>
    <property type="match status" value="2"/>
</dbReference>
<evidence type="ECO:0000313" key="3">
    <source>
        <dbReference type="Proteomes" id="UP000001357"/>
    </source>
</evidence>
<feature type="non-terminal residue" evidence="2">
    <location>
        <position position="1"/>
    </location>
</feature>
<keyword evidence="1" id="KW-0853">WD repeat</keyword>
<proteinExistence type="predicted"/>
<protein>
    <submittedName>
        <fullName evidence="2">Uncharacterized protein</fullName>
    </submittedName>
</protein>
<dbReference type="InterPro" id="IPR015943">
    <property type="entry name" value="WD40/YVTN_repeat-like_dom_sf"/>
</dbReference>
<evidence type="ECO:0000313" key="2">
    <source>
        <dbReference type="EMBL" id="EDQ90658.1"/>
    </source>
</evidence>
<organism evidence="2 3">
    <name type="scientific">Monosiga brevicollis</name>
    <name type="common">Choanoflagellate</name>
    <dbReference type="NCBI Taxonomy" id="81824"/>
    <lineage>
        <taxon>Eukaryota</taxon>
        <taxon>Choanoflagellata</taxon>
        <taxon>Craspedida</taxon>
        <taxon>Salpingoecidae</taxon>
        <taxon>Monosiga</taxon>
    </lineage>
</organism>
<dbReference type="STRING" id="81824.A9UVW1"/>
<dbReference type="PANTHER" id="PTHR19847">
    <property type="entry name" value="DDB1- AND CUL4-ASSOCIATED FACTOR 11"/>
    <property type="match status" value="1"/>
</dbReference>
<dbReference type="PROSITE" id="PS50294">
    <property type="entry name" value="WD_REPEATS_REGION"/>
    <property type="match status" value="2"/>
</dbReference>
<name>A9UVW1_MONBE</name>
<evidence type="ECO:0000256" key="1">
    <source>
        <dbReference type="PROSITE-ProRule" id="PRU00221"/>
    </source>
</evidence>
<dbReference type="GeneID" id="5889779"/>
<keyword evidence="3" id="KW-1185">Reference proteome</keyword>
<feature type="non-terminal residue" evidence="2">
    <location>
        <position position="321"/>
    </location>
</feature>
<dbReference type="EMBL" id="CH991547">
    <property type="protein sequence ID" value="EDQ90658.1"/>
    <property type="molecule type" value="Genomic_DNA"/>
</dbReference>
<dbReference type="SUPFAM" id="SSF50978">
    <property type="entry name" value="WD40 repeat-like"/>
    <property type="match status" value="1"/>
</dbReference>
<dbReference type="Proteomes" id="UP000001357">
    <property type="component" value="Unassembled WGS sequence"/>
</dbReference>
<dbReference type="PROSITE" id="PS50082">
    <property type="entry name" value="WD_REPEATS_2"/>
    <property type="match status" value="2"/>
</dbReference>
<dbReference type="FunCoup" id="A9UVW1">
    <property type="interactions" value="573"/>
</dbReference>
<dbReference type="SMART" id="SM00320">
    <property type="entry name" value="WD40"/>
    <property type="match status" value="3"/>
</dbReference>
<feature type="repeat" description="WD" evidence="1">
    <location>
        <begin position="177"/>
        <end position="211"/>
    </location>
</feature>
<accession>A9UVW1</accession>
<dbReference type="eggNOG" id="KOG0266">
    <property type="taxonomic scope" value="Eukaryota"/>
</dbReference>